<feature type="region of interest" description="Disordered" evidence="3">
    <location>
        <begin position="246"/>
        <end position="289"/>
    </location>
</feature>
<protein>
    <submittedName>
        <fullName evidence="4">7,8-didemethyl-8-hydroxy-5-deazariboflavin synthase subunit 1 / 7,8-didemethyl-8-hydroxy-5-deazariboflavin synthase subunit 2</fullName>
    </submittedName>
</protein>
<evidence type="ECO:0000313" key="4">
    <source>
        <dbReference type="EMBL" id="CAA9247124.1"/>
    </source>
</evidence>
<comment type="cofactor">
    <cofactor evidence="1">
        <name>[4Fe-4S] cluster</name>
        <dbReference type="ChEBI" id="CHEBI:49883"/>
    </cofactor>
</comment>
<dbReference type="PIRSF" id="PIRSF004762">
    <property type="entry name" value="CHP00423"/>
    <property type="match status" value="1"/>
</dbReference>
<dbReference type="AlphaFoldDB" id="A0A6J4IAP4"/>
<dbReference type="SUPFAM" id="SSF102114">
    <property type="entry name" value="Radical SAM enzymes"/>
    <property type="match status" value="1"/>
</dbReference>
<name>A0A6J4IAP4_9PSEU</name>
<keyword evidence="2" id="KW-0004">4Fe-4S</keyword>
<dbReference type="PANTHER" id="PTHR43076:SF1">
    <property type="entry name" value="LIPOYL SYNTHASE 2"/>
    <property type="match status" value="1"/>
</dbReference>
<keyword evidence="2" id="KW-0411">Iron-sulfur</keyword>
<dbReference type="Gene3D" id="3.20.20.70">
    <property type="entry name" value="Aldolase class I"/>
    <property type="match status" value="1"/>
</dbReference>
<keyword evidence="2" id="KW-0479">Metal-binding</keyword>
<keyword evidence="2" id="KW-0408">Iron</keyword>
<proteinExistence type="predicted"/>
<evidence type="ECO:0000256" key="3">
    <source>
        <dbReference type="SAM" id="MobiDB-lite"/>
    </source>
</evidence>
<dbReference type="InterPro" id="IPR058240">
    <property type="entry name" value="rSAM_sf"/>
</dbReference>
<dbReference type="InterPro" id="IPR034405">
    <property type="entry name" value="F420"/>
</dbReference>
<dbReference type="GO" id="GO:0044689">
    <property type="term" value="F:7,8-didemethyl-8-hydroxy-5-deazariboflavin synthase activity"/>
    <property type="evidence" value="ECO:0007669"/>
    <property type="project" value="TreeGrafter"/>
</dbReference>
<organism evidence="4">
    <name type="scientific">uncultured Actinomycetospora sp</name>
    <dbReference type="NCBI Taxonomy" id="1135996"/>
    <lineage>
        <taxon>Bacteria</taxon>
        <taxon>Bacillati</taxon>
        <taxon>Actinomycetota</taxon>
        <taxon>Actinomycetes</taxon>
        <taxon>Pseudonocardiales</taxon>
        <taxon>Pseudonocardiaceae</taxon>
        <taxon>Actinomycetospora</taxon>
        <taxon>environmental samples</taxon>
    </lineage>
</organism>
<sequence>MTDLGAHLARAEADPAGLADEADLALLAADGAELDALRALADALRGDAVGDQLTFVANRNLDTPVAADPDRADVLVDEAWALGATEVCVQGPLPADAPAGAELELLARITGRAPLHVHAFRPAEVADAAARLRVSPREFLAAARDSGLGSVPGTAARILDDGIRAVLSGDTDIHAARWVELITTAHEVGLRSTATMVYGHVETPAEQVAHLRALAAIQDRTGGFTELIAMPILPEALPPAPRAGGFPGVERQRGPHAGTGRAADDTGRAADDTGRAADGADRAATWRPGPDARETRALHAVARLLLHGRIDHVQAAWPKLGPELTVAVLRGGADDAGGLLLDGALDPAAGAEAGRQLTLGDVEALAADLGRTPRQRTTVYGDPPPERRAVLRQGAGARA</sequence>
<reference evidence="4" key="1">
    <citation type="submission" date="2020-02" db="EMBL/GenBank/DDBJ databases">
        <authorList>
            <person name="Meier V. D."/>
        </authorList>
    </citation>
    <scope>NUCLEOTIDE SEQUENCE</scope>
    <source>
        <strain evidence="4">AVDCRST_MAG54</strain>
    </source>
</reference>
<dbReference type="InterPro" id="IPR013785">
    <property type="entry name" value="Aldolase_TIM"/>
</dbReference>
<dbReference type="EMBL" id="CADCTH010000241">
    <property type="protein sequence ID" value="CAA9247124.1"/>
    <property type="molecule type" value="Genomic_DNA"/>
</dbReference>
<feature type="compositionally biased region" description="Basic and acidic residues" evidence="3">
    <location>
        <begin position="262"/>
        <end position="281"/>
    </location>
</feature>
<dbReference type="GO" id="GO:0051539">
    <property type="term" value="F:4 iron, 4 sulfur cluster binding"/>
    <property type="evidence" value="ECO:0007669"/>
    <property type="project" value="UniProtKB-KW"/>
</dbReference>
<gene>
    <name evidence="4" type="ORF">AVDCRST_MAG54-1805</name>
</gene>
<feature type="region of interest" description="Disordered" evidence="3">
    <location>
        <begin position="373"/>
        <end position="399"/>
    </location>
</feature>
<evidence type="ECO:0000256" key="1">
    <source>
        <dbReference type="ARBA" id="ARBA00001966"/>
    </source>
</evidence>
<evidence type="ECO:0000256" key="2">
    <source>
        <dbReference type="ARBA" id="ARBA00022485"/>
    </source>
</evidence>
<accession>A0A6J4IAP4</accession>
<dbReference type="PANTHER" id="PTHR43076">
    <property type="entry name" value="FO SYNTHASE (COFH)"/>
    <property type="match status" value="1"/>
</dbReference>